<name>A0A3N2BZM3_9MICO</name>
<feature type="domain" description="Purine catabolism PurC-like" evidence="1">
    <location>
        <begin position="7"/>
        <end position="125"/>
    </location>
</feature>
<dbReference type="Gene3D" id="1.10.10.2840">
    <property type="entry name" value="PucR C-terminal helix-turn-helix domain"/>
    <property type="match status" value="1"/>
</dbReference>
<gene>
    <name evidence="3" type="ORF">EDD42_0730</name>
</gene>
<dbReference type="Pfam" id="PF13556">
    <property type="entry name" value="HTH_30"/>
    <property type="match status" value="1"/>
</dbReference>
<comment type="caution">
    <text evidence="3">The sequence shown here is derived from an EMBL/GenBank/DDBJ whole genome shotgun (WGS) entry which is preliminary data.</text>
</comment>
<dbReference type="Pfam" id="PF07905">
    <property type="entry name" value="PucR"/>
    <property type="match status" value="1"/>
</dbReference>
<evidence type="ECO:0000259" key="2">
    <source>
        <dbReference type="Pfam" id="PF13556"/>
    </source>
</evidence>
<sequence>MAPTLQDLLDHRALGLKLVVAGSEGALDRQVAWVSGSDLPDPTPFLLADQVLLTTGTQFGTAVSTTQVEAYVARLADAGVAGLGFGTEVITAGTPPELAEACAAHGMPLIEVPYRTPFIAVIRYAADLLTEAARARDAWALGAQRAIAFAALRPDATVAVVTELARSLGAWVVLFDAHATPVAIAGDGPTAGPETERLLERVAGEATMLLSRGQRSGATLASRTRTVSLQTLGRRGDLRGVLAIAGTDGPLDAAAQSVVTSVVAIAGLTLEQGGALGRAGRSLRTGVWQLLRAGQAPAAREVAEQLGTPLPTGAVRVGVCSGPTEGREALLTELERAETLSPGSLFVAEQDGRPVLLLAAAEGDTETGVDRAVEDVIAAAPARRLGLSRAVALAELTTGIEQAVSAHEHAVSAGEAVVRFGALAAAGMAGLLDPVRAAAVAEELLEPVLRVDREEGSDLVPSLRGWLEANGQWEPAARRLGIHRHTLRNRITRVEQVLGRPLDTFAARAELWLALVSLPDGDALRSRTAVL</sequence>
<protein>
    <submittedName>
        <fullName evidence="3">Purine catabolism regulator</fullName>
    </submittedName>
</protein>
<proteinExistence type="predicted"/>
<accession>A0A3N2BZM3</accession>
<dbReference type="InterPro" id="IPR012914">
    <property type="entry name" value="PucR_dom"/>
</dbReference>
<dbReference type="InterPro" id="IPR025736">
    <property type="entry name" value="PucR_C-HTH_dom"/>
</dbReference>
<dbReference type="InterPro" id="IPR051448">
    <property type="entry name" value="CdaR-like_regulators"/>
</dbReference>
<keyword evidence="4" id="KW-1185">Reference proteome</keyword>
<dbReference type="PANTHER" id="PTHR33744:SF1">
    <property type="entry name" value="DNA-BINDING TRANSCRIPTIONAL ACTIVATOR ADER"/>
    <property type="match status" value="1"/>
</dbReference>
<dbReference type="RefSeq" id="WP_085511847.1">
    <property type="nucleotide sequence ID" value="NZ_FXAP01000003.1"/>
</dbReference>
<reference evidence="3 4" key="1">
    <citation type="submission" date="2018-11" db="EMBL/GenBank/DDBJ databases">
        <title>Sequencing the genomes of 1000 actinobacteria strains.</title>
        <authorList>
            <person name="Klenk H.-P."/>
        </authorList>
    </citation>
    <scope>NUCLEOTIDE SEQUENCE [LARGE SCALE GENOMIC DNA]</scope>
    <source>
        <strain evidence="3 4">DSM 14012</strain>
    </source>
</reference>
<evidence type="ECO:0000313" key="3">
    <source>
        <dbReference type="EMBL" id="ROR80687.1"/>
    </source>
</evidence>
<dbReference type="Proteomes" id="UP000266915">
    <property type="component" value="Unassembled WGS sequence"/>
</dbReference>
<organism evidence="3 4">
    <name type="scientific">Plantibacter flavus</name>
    <dbReference type="NCBI Taxonomy" id="150123"/>
    <lineage>
        <taxon>Bacteria</taxon>
        <taxon>Bacillati</taxon>
        <taxon>Actinomycetota</taxon>
        <taxon>Actinomycetes</taxon>
        <taxon>Micrococcales</taxon>
        <taxon>Microbacteriaceae</taxon>
        <taxon>Plantibacter</taxon>
    </lineage>
</organism>
<evidence type="ECO:0000259" key="1">
    <source>
        <dbReference type="Pfam" id="PF07905"/>
    </source>
</evidence>
<dbReference type="InterPro" id="IPR042070">
    <property type="entry name" value="PucR_C-HTH_sf"/>
</dbReference>
<dbReference type="AlphaFoldDB" id="A0A3N2BZM3"/>
<dbReference type="PANTHER" id="PTHR33744">
    <property type="entry name" value="CARBOHYDRATE DIACID REGULATOR"/>
    <property type="match status" value="1"/>
</dbReference>
<dbReference type="EMBL" id="RKHL01000001">
    <property type="protein sequence ID" value="ROR80687.1"/>
    <property type="molecule type" value="Genomic_DNA"/>
</dbReference>
<evidence type="ECO:0000313" key="4">
    <source>
        <dbReference type="Proteomes" id="UP000266915"/>
    </source>
</evidence>
<feature type="domain" description="PucR C-terminal helix-turn-helix" evidence="2">
    <location>
        <begin position="459"/>
        <end position="515"/>
    </location>
</feature>